<dbReference type="Proteomes" id="UP000824890">
    <property type="component" value="Unassembled WGS sequence"/>
</dbReference>
<organism evidence="2 3">
    <name type="scientific">Brassica napus</name>
    <name type="common">Rape</name>
    <dbReference type="NCBI Taxonomy" id="3708"/>
    <lineage>
        <taxon>Eukaryota</taxon>
        <taxon>Viridiplantae</taxon>
        <taxon>Streptophyta</taxon>
        <taxon>Embryophyta</taxon>
        <taxon>Tracheophyta</taxon>
        <taxon>Spermatophyta</taxon>
        <taxon>Magnoliopsida</taxon>
        <taxon>eudicotyledons</taxon>
        <taxon>Gunneridae</taxon>
        <taxon>Pentapetalae</taxon>
        <taxon>rosids</taxon>
        <taxon>malvids</taxon>
        <taxon>Brassicales</taxon>
        <taxon>Brassicaceae</taxon>
        <taxon>Brassiceae</taxon>
        <taxon>Brassica</taxon>
    </lineage>
</organism>
<keyword evidence="3" id="KW-1185">Reference proteome</keyword>
<accession>A0ABQ8EJT7</accession>
<evidence type="ECO:0000313" key="3">
    <source>
        <dbReference type="Proteomes" id="UP000824890"/>
    </source>
</evidence>
<feature type="non-terminal residue" evidence="2">
    <location>
        <position position="1"/>
    </location>
</feature>
<comment type="caution">
    <text evidence="2">The sequence shown here is derived from an EMBL/GenBank/DDBJ whole genome shotgun (WGS) entry which is preliminary data.</text>
</comment>
<dbReference type="InterPro" id="IPR012340">
    <property type="entry name" value="NA-bd_OB-fold"/>
</dbReference>
<feature type="compositionally biased region" description="Basic and acidic residues" evidence="1">
    <location>
        <begin position="160"/>
        <end position="179"/>
    </location>
</feature>
<proteinExistence type="predicted"/>
<sequence>SFADVWETRNVRKGDERLSLDMLLIDEQPTIMQGSVSSSRIPKFRNPFNEGSVYTLNCFDVTRTNPNFRLSMPPSQYACVNINSLNVTAAGKEEFDKYRMIFTVSDDTDTTAFLGFDMEVARLPNIQASQAAQIVPKVDNTCNVGDKLSTSDGSLAGRTASEKEQTASDENAPKKARLE</sequence>
<gene>
    <name evidence="2" type="ORF">HID58_000640</name>
</gene>
<reference evidence="2 3" key="1">
    <citation type="submission" date="2021-05" db="EMBL/GenBank/DDBJ databases">
        <title>Genome Assembly of Synthetic Allotetraploid Brassica napus Reveals Homoeologous Exchanges between Subgenomes.</title>
        <authorList>
            <person name="Davis J.T."/>
        </authorList>
    </citation>
    <scope>NUCLEOTIDE SEQUENCE [LARGE SCALE GENOMIC DNA]</scope>
    <source>
        <strain evidence="3">cv. Da-Ae</strain>
        <tissue evidence="2">Seedling</tissue>
    </source>
</reference>
<dbReference type="EMBL" id="JAGKQM010000001">
    <property type="protein sequence ID" value="KAH0941003.1"/>
    <property type="molecule type" value="Genomic_DNA"/>
</dbReference>
<protein>
    <submittedName>
        <fullName evidence="2">Uncharacterized protein</fullName>
    </submittedName>
</protein>
<evidence type="ECO:0000313" key="2">
    <source>
        <dbReference type="EMBL" id="KAH0941003.1"/>
    </source>
</evidence>
<dbReference type="Gene3D" id="2.40.50.140">
    <property type="entry name" value="Nucleic acid-binding proteins"/>
    <property type="match status" value="1"/>
</dbReference>
<feature type="region of interest" description="Disordered" evidence="1">
    <location>
        <begin position="146"/>
        <end position="179"/>
    </location>
</feature>
<evidence type="ECO:0000256" key="1">
    <source>
        <dbReference type="SAM" id="MobiDB-lite"/>
    </source>
</evidence>
<name>A0ABQ8EJT7_BRANA</name>